<name>A0A3E1YFY9_9BACT</name>
<keyword evidence="1" id="KW-0472">Membrane</keyword>
<dbReference type="Gene3D" id="2.60.40.1120">
    <property type="entry name" value="Carboxypeptidase-like, regulatory domain"/>
    <property type="match status" value="1"/>
</dbReference>
<evidence type="ECO:0000256" key="2">
    <source>
        <dbReference type="SAM" id="MobiDB-lite"/>
    </source>
</evidence>
<gene>
    <name evidence="4" type="ORF">DVR12_00530</name>
</gene>
<comment type="similarity">
    <text evidence="1">Belongs to the TonB-dependent receptor family.</text>
</comment>
<protein>
    <submittedName>
        <fullName evidence="4">SusC/RagA family TonB-linked outer membrane protein</fullName>
    </submittedName>
</protein>
<evidence type="ECO:0000259" key="3">
    <source>
        <dbReference type="Pfam" id="PF07715"/>
    </source>
</evidence>
<dbReference type="PROSITE" id="PS52016">
    <property type="entry name" value="TONB_DEPENDENT_REC_3"/>
    <property type="match status" value="1"/>
</dbReference>
<dbReference type="InterPro" id="IPR039426">
    <property type="entry name" value="TonB-dep_rcpt-like"/>
</dbReference>
<sequence length="1134" mass="125850">MPDQQFDISFHFNYEKMNNYPRSRGRRTRILMPVRDLCTKLLFIAVFLAVSSIRLYAQTTLITLNVKNEKLESVLSKIKLQTGYSAIYENELLDHTAPITLQVTKQPLKAVLDECFKNQPLQYSLIDKSIIISKKGASKSGPDPIIIKGKVIDSKEQPLPGVTIRSKKNNANVLSKDDGSFSLSLKEANDVIIFSFVGFITQEITVNNSTTLNIVLEDQASKLADVVVVAYGQQKKVTTIGAQSSVRAEDLKLPAANLTNAIAGRVAGIIGVQRSGEPGYDNAEIYIRGISTFTNSSPLVLVDGIEREFANVDPEDIANFSVLKDASATAVYGVRGANGVILIQTKTGKPGKPMINAQYDQGYTQFTKIPKFADGVTYMQMANEAYKNSNPNDPLPKYSEDRINKTSTGEDPDLYPNVDWFDVLFKKAGQNRRARVNVNGGSENAQYYLSVGYYDEKGMYKTDELANYNNQVKFTRYNFTSNLVLKLTKSTKVDFGASGWLSNGNFPGNSAGSIWGSAYVLPPILIPPVYSNGLHSQLRTGDIFNPYNLLTQSGFSTEFRSQLWSNIRVTQDLSSILNGLSITGMFSFDNYNEHDIRRNKTVDGYLASGRDSDGNLILQQTSIGSNYLGYSRNNGGSRQFYSEAALNYKRSFGKHEVSGLLLYNQSDRQDAFAGDFISSIPYRYMGLAGRATYAYNNIYLAEANFGYNGSETFEPKKRFGFFPSFGVGYVPSEAAYFQPMLDAIQFLKLRFSYGLVGNGNIGGRRFAYISTVGGGNGGYNYGSNGVDNNIGGTDIGDYAVSVTWEKAAKSNLGIELKTFHDQVSLVVDFFREIRTGIFRQRGDVPQYEGIGSLPFANLGEIHNKGVDATLEINKQVGEVTVGFRGNFTWNRAMIINDANAPWPYPWQQRIGRKLGQRFGYTALGLYTSKEDVASSPYQTGTNMPGDIKYKDLNGDGKIDSYDQGPIGYGSIPEIVYGFGPTFNWKGWSLAGWFKGISNVDISLNGDGLQPFSQGGERGNLLSKITDRWTPDNPNPHPFYPRLTYGNDNMNYANSSWWVKNGAFLRLQTLQFGYTFSKQPWLKRAGLSNVYLYFIGNNLVTISGFKLWDVELGDGRGSQYPLIKTFNLGAKLSFR</sequence>
<dbReference type="InterPro" id="IPR037066">
    <property type="entry name" value="Plug_dom_sf"/>
</dbReference>
<dbReference type="EMBL" id="QPMM01000001">
    <property type="protein sequence ID" value="RFS26311.1"/>
    <property type="molecule type" value="Genomic_DNA"/>
</dbReference>
<dbReference type="NCBIfam" id="TIGR04056">
    <property type="entry name" value="OMP_RagA_SusC"/>
    <property type="match status" value="1"/>
</dbReference>
<keyword evidence="1" id="KW-0813">Transport</keyword>
<dbReference type="InterPro" id="IPR012910">
    <property type="entry name" value="Plug_dom"/>
</dbReference>
<accession>A0A3E1YFY9</accession>
<keyword evidence="1" id="KW-0998">Cell outer membrane</keyword>
<dbReference type="Pfam" id="PF07715">
    <property type="entry name" value="Plug"/>
    <property type="match status" value="1"/>
</dbReference>
<evidence type="ECO:0000313" key="5">
    <source>
        <dbReference type="Proteomes" id="UP000260644"/>
    </source>
</evidence>
<keyword evidence="1" id="KW-0812">Transmembrane</keyword>
<evidence type="ECO:0000313" key="4">
    <source>
        <dbReference type="EMBL" id="RFS26311.1"/>
    </source>
</evidence>
<keyword evidence="5" id="KW-1185">Reference proteome</keyword>
<evidence type="ECO:0000256" key="1">
    <source>
        <dbReference type="PROSITE-ProRule" id="PRU01360"/>
    </source>
</evidence>
<dbReference type="InterPro" id="IPR023997">
    <property type="entry name" value="TonB-dep_OMP_SusC/RagA_CS"/>
</dbReference>
<reference evidence="4 5" key="1">
    <citation type="submission" date="2018-07" db="EMBL/GenBank/DDBJ databases">
        <title>Chitinophaga K2CV101002-2 sp. nov., isolated from a monsoon evergreen broad-leaved forest soil.</title>
        <authorList>
            <person name="Lv Y."/>
        </authorList>
    </citation>
    <scope>NUCLEOTIDE SEQUENCE [LARGE SCALE GENOMIC DNA]</scope>
    <source>
        <strain evidence="4 5">GDMCC 1.1288</strain>
    </source>
</reference>
<dbReference type="SUPFAM" id="SSF49464">
    <property type="entry name" value="Carboxypeptidase regulatory domain-like"/>
    <property type="match status" value="1"/>
</dbReference>
<dbReference type="InterPro" id="IPR023996">
    <property type="entry name" value="TonB-dep_OMP_SusC/RagA"/>
</dbReference>
<comment type="caution">
    <text evidence="4">The sequence shown here is derived from an EMBL/GenBank/DDBJ whole genome shotgun (WGS) entry which is preliminary data.</text>
</comment>
<organism evidence="4 5">
    <name type="scientific">Chitinophaga silvatica</name>
    <dbReference type="NCBI Taxonomy" id="2282649"/>
    <lineage>
        <taxon>Bacteria</taxon>
        <taxon>Pseudomonadati</taxon>
        <taxon>Bacteroidota</taxon>
        <taxon>Chitinophagia</taxon>
        <taxon>Chitinophagales</taxon>
        <taxon>Chitinophagaceae</taxon>
        <taxon>Chitinophaga</taxon>
    </lineage>
</organism>
<dbReference type="Gene3D" id="2.170.130.10">
    <property type="entry name" value="TonB-dependent receptor, plug domain"/>
    <property type="match status" value="1"/>
</dbReference>
<dbReference type="NCBIfam" id="TIGR04057">
    <property type="entry name" value="SusC_RagA_signa"/>
    <property type="match status" value="1"/>
</dbReference>
<dbReference type="Proteomes" id="UP000260644">
    <property type="component" value="Unassembled WGS sequence"/>
</dbReference>
<feature type="domain" description="TonB-dependent receptor plug" evidence="3">
    <location>
        <begin position="237"/>
        <end position="340"/>
    </location>
</feature>
<keyword evidence="1" id="KW-1134">Transmembrane beta strand</keyword>
<comment type="subcellular location">
    <subcellularLocation>
        <location evidence="1">Cell outer membrane</location>
        <topology evidence="1">Multi-pass membrane protein</topology>
    </subcellularLocation>
</comment>
<dbReference type="GO" id="GO:0009279">
    <property type="term" value="C:cell outer membrane"/>
    <property type="evidence" value="ECO:0007669"/>
    <property type="project" value="UniProtKB-SubCell"/>
</dbReference>
<dbReference type="AlphaFoldDB" id="A0A3E1YFY9"/>
<dbReference type="InterPro" id="IPR008969">
    <property type="entry name" value="CarboxyPept-like_regulatory"/>
</dbReference>
<dbReference type="FunFam" id="2.170.130.10:FF:000003">
    <property type="entry name" value="SusC/RagA family TonB-linked outer membrane protein"/>
    <property type="match status" value="1"/>
</dbReference>
<dbReference type="SUPFAM" id="SSF56935">
    <property type="entry name" value="Porins"/>
    <property type="match status" value="1"/>
</dbReference>
<proteinExistence type="inferred from homology"/>
<feature type="region of interest" description="Disordered" evidence="2">
    <location>
        <begin position="387"/>
        <end position="410"/>
    </location>
</feature>
<dbReference type="Pfam" id="PF13715">
    <property type="entry name" value="CarbopepD_reg_2"/>
    <property type="match status" value="1"/>
</dbReference>